<dbReference type="PROSITE" id="PS00371">
    <property type="entry name" value="PTS_EIIA_TYPE_1_HIS"/>
    <property type="match status" value="1"/>
</dbReference>
<organism evidence="16 17">
    <name type="scientific">Deinococcus roseus</name>
    <dbReference type="NCBI Taxonomy" id="392414"/>
    <lineage>
        <taxon>Bacteria</taxon>
        <taxon>Thermotogati</taxon>
        <taxon>Deinococcota</taxon>
        <taxon>Deinococci</taxon>
        <taxon>Deinococcales</taxon>
        <taxon>Deinococcaceae</taxon>
        <taxon>Deinococcus</taxon>
    </lineage>
</organism>
<feature type="transmembrane region" description="Helical" evidence="12">
    <location>
        <begin position="316"/>
        <end position="340"/>
    </location>
</feature>
<keyword evidence="4 16" id="KW-0762">Sugar transport</keyword>
<keyword evidence="9 12" id="KW-1133">Transmembrane helix</keyword>
<name>A0ABQ2CXU3_9DEIO</name>
<keyword evidence="7 12" id="KW-0812">Transmembrane</keyword>
<keyword evidence="17" id="KW-1185">Reference proteome</keyword>
<dbReference type="Proteomes" id="UP000632222">
    <property type="component" value="Unassembled WGS sequence"/>
</dbReference>
<dbReference type="PROSITE" id="PS51098">
    <property type="entry name" value="PTS_EIIB_TYPE_1"/>
    <property type="match status" value="1"/>
</dbReference>
<feature type="transmembrane region" description="Helical" evidence="12">
    <location>
        <begin position="59"/>
        <end position="77"/>
    </location>
</feature>
<dbReference type="NCBIfam" id="TIGR00826">
    <property type="entry name" value="EIIB_glc"/>
    <property type="match status" value="1"/>
</dbReference>
<evidence type="ECO:0000256" key="3">
    <source>
        <dbReference type="ARBA" id="ARBA00022475"/>
    </source>
</evidence>
<feature type="transmembrane region" description="Helical" evidence="12">
    <location>
        <begin position="84"/>
        <end position="106"/>
    </location>
</feature>
<feature type="transmembrane region" description="Helical" evidence="12">
    <location>
        <begin position="294"/>
        <end position="310"/>
    </location>
</feature>
<dbReference type="Gene3D" id="3.30.1360.60">
    <property type="entry name" value="Glucose permease domain IIB"/>
    <property type="match status" value="1"/>
</dbReference>
<dbReference type="InterPro" id="IPR036878">
    <property type="entry name" value="Glu_permease_IIB"/>
</dbReference>
<dbReference type="NCBIfam" id="TIGR02002">
    <property type="entry name" value="PTS-II-BC-glcB"/>
    <property type="match status" value="1"/>
</dbReference>
<dbReference type="PROSITE" id="PS51093">
    <property type="entry name" value="PTS_EIIA_TYPE_1"/>
    <property type="match status" value="1"/>
</dbReference>
<protein>
    <submittedName>
        <fullName evidence="16">PTS glucose transporter subunit IIABC</fullName>
    </submittedName>
</protein>
<feature type="transmembrane region" description="Helical" evidence="12">
    <location>
        <begin position="370"/>
        <end position="390"/>
    </location>
</feature>
<evidence type="ECO:0000313" key="16">
    <source>
        <dbReference type="EMBL" id="GGJ26832.1"/>
    </source>
</evidence>
<comment type="caution">
    <text evidence="16">The sequence shown here is derived from an EMBL/GenBank/DDBJ whole genome shotgun (WGS) entry which is preliminary data.</text>
</comment>
<gene>
    <name evidence="16" type="primary">crr</name>
    <name evidence="16" type="ORF">GCM10008938_11220</name>
</gene>
<dbReference type="Gene3D" id="2.70.70.10">
    <property type="entry name" value="Glucose Permease (Domain IIA)"/>
    <property type="match status" value="1"/>
</dbReference>
<feature type="domain" description="PTS EIIB type-1" evidence="14">
    <location>
        <begin position="414"/>
        <end position="495"/>
    </location>
</feature>
<feature type="transmembrane region" description="Helical" evidence="12">
    <location>
        <begin position="126"/>
        <end position="145"/>
    </location>
</feature>
<feature type="transmembrane region" description="Helical" evidence="12">
    <location>
        <begin position="20"/>
        <end position="39"/>
    </location>
</feature>
<accession>A0ABQ2CXU3</accession>
<dbReference type="Pfam" id="PF00358">
    <property type="entry name" value="PTS_EIIA_1"/>
    <property type="match status" value="1"/>
</dbReference>
<dbReference type="InterPro" id="IPR001996">
    <property type="entry name" value="PTS_IIB_1"/>
</dbReference>
<evidence type="ECO:0000256" key="11">
    <source>
        <dbReference type="PROSITE-ProRule" id="PRU00421"/>
    </source>
</evidence>
<keyword evidence="6" id="KW-0598">Phosphotransferase system</keyword>
<evidence type="ECO:0000256" key="9">
    <source>
        <dbReference type="ARBA" id="ARBA00022989"/>
    </source>
</evidence>
<dbReference type="PROSITE" id="PS01035">
    <property type="entry name" value="PTS_EIIB_TYPE_1_CYS"/>
    <property type="match status" value="1"/>
</dbReference>
<evidence type="ECO:0000256" key="5">
    <source>
        <dbReference type="ARBA" id="ARBA00022679"/>
    </source>
</evidence>
<dbReference type="Pfam" id="PF02378">
    <property type="entry name" value="PTS_EIIC"/>
    <property type="match status" value="1"/>
</dbReference>
<evidence type="ECO:0000256" key="4">
    <source>
        <dbReference type="ARBA" id="ARBA00022597"/>
    </source>
</evidence>
<evidence type="ECO:0000313" key="17">
    <source>
        <dbReference type="Proteomes" id="UP000632222"/>
    </source>
</evidence>
<dbReference type="PROSITE" id="PS51103">
    <property type="entry name" value="PTS_EIIC_TYPE_1"/>
    <property type="match status" value="1"/>
</dbReference>
<evidence type="ECO:0000256" key="7">
    <source>
        <dbReference type="ARBA" id="ARBA00022692"/>
    </source>
</evidence>
<evidence type="ECO:0000256" key="2">
    <source>
        <dbReference type="ARBA" id="ARBA00022448"/>
    </source>
</evidence>
<dbReference type="InterPro" id="IPR050429">
    <property type="entry name" value="PTS_Glucose_EIICBA"/>
</dbReference>
<keyword evidence="5" id="KW-0808">Transferase</keyword>
<feature type="active site" description="Phosphocysteine intermediate; for EIIB activity" evidence="11">
    <location>
        <position position="436"/>
    </location>
</feature>
<dbReference type="NCBIfam" id="TIGR00830">
    <property type="entry name" value="PTBA"/>
    <property type="match status" value="1"/>
</dbReference>
<evidence type="ECO:0000256" key="12">
    <source>
        <dbReference type="SAM" id="Phobius"/>
    </source>
</evidence>
<keyword evidence="8" id="KW-0418">Kinase</keyword>
<reference evidence="17" key="1">
    <citation type="journal article" date="2019" name="Int. J. Syst. Evol. Microbiol.">
        <title>The Global Catalogue of Microorganisms (GCM) 10K type strain sequencing project: providing services to taxonomists for standard genome sequencing and annotation.</title>
        <authorList>
            <consortium name="The Broad Institute Genomics Platform"/>
            <consortium name="The Broad Institute Genome Sequencing Center for Infectious Disease"/>
            <person name="Wu L."/>
            <person name="Ma J."/>
        </authorList>
    </citation>
    <scope>NUCLEOTIDE SEQUENCE [LARGE SCALE GENOMIC DNA]</scope>
    <source>
        <strain evidence="17">JCM 14370</strain>
    </source>
</reference>
<evidence type="ECO:0000256" key="1">
    <source>
        <dbReference type="ARBA" id="ARBA00004651"/>
    </source>
</evidence>
<dbReference type="InterPro" id="IPR011055">
    <property type="entry name" value="Dup_hybrid_motif"/>
</dbReference>
<dbReference type="SUPFAM" id="SSF55604">
    <property type="entry name" value="Glucose permease domain IIB"/>
    <property type="match status" value="1"/>
</dbReference>
<feature type="domain" description="PTS EIIC type-1" evidence="15">
    <location>
        <begin position="5"/>
        <end position="402"/>
    </location>
</feature>
<feature type="transmembrane region" description="Helical" evidence="12">
    <location>
        <begin position="260"/>
        <end position="282"/>
    </location>
</feature>
<sequence length="648" mass="68622">MKHNTRLFGGLQQVGKALMLPVAVLPAAGLLVGIGTHAASNHWLPEGAASIMLSSGNAILHNIPLLFAVGVATGLTAGEGVAALAALVGFLVMVSTMGSIADLTGFDAVKTSFGKSFMTQVMGVKTIDTGVFGGMLIGILAAVLYNRYHTIKLHPALGFFSGKRFIPILTALSAVLIGTLLAYIWVPVQTGLDDFTRVVTGSNPELSSGLFGFFNRMLIPFGIHHIWNNPFLYSLGDYVTASGDVVRGDSARFLGGDPSAGLFMTGFFPVMMFGLPAAALAIVHSARPAKRAQVAGIMFSAALSSFLTGITEPIEFAFMFVSPLLYGIHAVLTGVAFLIMNALQVKLGFSFSAGFIDYVLLWGHATRPILLLPVGAAYALLYYFIFRFAIQKLNIPTPGRDDGSTSPLPIQAPAQLASEVLAALGGSSNIEQLEACITRLRISVKNMQNVNPTRLKHLGASGVVRIGQNLQVVFGGQSEQLSTEIHQLMHGERTHAPTPRKVQQVGGGVFIQSPMRGRILPLAQVPDDVFSQKLMGDGFAIDPIDGSVYAPCDGTIEALFPTMHAVALLGDSGHEILIHVGIDTVHLGGEGFSAQVKQGDRVKAGDLLLSVNLPLIRDKVPSLITPVVFTNLLPENRVLLADSGVSIV</sequence>
<dbReference type="InterPro" id="IPR013013">
    <property type="entry name" value="PTS_EIIC_1"/>
</dbReference>
<evidence type="ECO:0000256" key="8">
    <source>
        <dbReference type="ARBA" id="ARBA00022777"/>
    </source>
</evidence>
<dbReference type="SUPFAM" id="SSF51261">
    <property type="entry name" value="Duplicated hybrid motif"/>
    <property type="match status" value="1"/>
</dbReference>
<dbReference type="EMBL" id="BMOD01000003">
    <property type="protein sequence ID" value="GGJ26832.1"/>
    <property type="molecule type" value="Genomic_DNA"/>
</dbReference>
<keyword evidence="3" id="KW-1003">Cell membrane</keyword>
<evidence type="ECO:0000259" key="14">
    <source>
        <dbReference type="PROSITE" id="PS51098"/>
    </source>
</evidence>
<dbReference type="CDD" id="cd00212">
    <property type="entry name" value="PTS_IIB_glc"/>
    <property type="match status" value="1"/>
</dbReference>
<dbReference type="InterPro" id="IPR011299">
    <property type="entry name" value="PTS_IIBC_glc"/>
</dbReference>
<evidence type="ECO:0000256" key="6">
    <source>
        <dbReference type="ARBA" id="ARBA00022683"/>
    </source>
</evidence>
<feature type="transmembrane region" description="Helical" evidence="12">
    <location>
        <begin position="165"/>
        <end position="186"/>
    </location>
</feature>
<dbReference type="PANTHER" id="PTHR30009">
    <property type="entry name" value="CYTOCHROME C-TYPE SYNTHESIS PROTEIN AND PTS TRANSMEMBRANE COMPONENT"/>
    <property type="match status" value="1"/>
</dbReference>
<evidence type="ECO:0000259" key="15">
    <source>
        <dbReference type="PROSITE" id="PS51103"/>
    </source>
</evidence>
<proteinExistence type="predicted"/>
<dbReference type="InterPro" id="IPR001127">
    <property type="entry name" value="PTS_EIIA_1_perm"/>
</dbReference>
<dbReference type="PANTHER" id="PTHR30009:SF20">
    <property type="entry name" value="PTS SYSTEM GLUCOSE-SPECIFIC EIICB COMPONENT-RELATED"/>
    <property type="match status" value="1"/>
</dbReference>
<dbReference type="InterPro" id="IPR018113">
    <property type="entry name" value="PTrfase_EIIB_Cys"/>
</dbReference>
<keyword evidence="2" id="KW-0813">Transport</keyword>
<dbReference type="Pfam" id="PF00367">
    <property type="entry name" value="PTS_EIIB"/>
    <property type="match status" value="1"/>
</dbReference>
<comment type="subcellular location">
    <subcellularLocation>
        <location evidence="1">Cell membrane</location>
        <topology evidence="1">Multi-pass membrane protein</topology>
    </subcellularLocation>
</comment>
<evidence type="ECO:0000259" key="13">
    <source>
        <dbReference type="PROSITE" id="PS51093"/>
    </source>
</evidence>
<evidence type="ECO:0000256" key="10">
    <source>
        <dbReference type="ARBA" id="ARBA00023136"/>
    </source>
</evidence>
<feature type="domain" description="PTS EIIA type-1" evidence="13">
    <location>
        <begin position="527"/>
        <end position="631"/>
    </location>
</feature>
<dbReference type="RefSeq" id="WP_189001176.1">
    <property type="nucleotide sequence ID" value="NZ_BMOD01000003.1"/>
</dbReference>
<dbReference type="InterPro" id="IPR003352">
    <property type="entry name" value="PTS_EIIC"/>
</dbReference>
<keyword evidence="10 12" id="KW-0472">Membrane</keyword>